<reference evidence="1 2" key="1">
    <citation type="submission" date="2006-02" db="EMBL/GenBank/DDBJ databases">
        <authorList>
            <person name="Amann R."/>
            <person name="Ferriera S."/>
            <person name="Johnson J."/>
            <person name="Kravitz S."/>
            <person name="Halpern A."/>
            <person name="Remington K."/>
            <person name="Beeson K."/>
            <person name="Tran B."/>
            <person name="Rogers Y.-H."/>
            <person name="Friedman R."/>
            <person name="Venter J.C."/>
        </authorList>
    </citation>
    <scope>NUCLEOTIDE SEQUENCE [LARGE SCALE GENOMIC DNA]</scope>
    <source>
        <strain evidence="1 2">DSM 3645</strain>
    </source>
</reference>
<protein>
    <submittedName>
        <fullName evidence="1">Uncharacterized protein</fullName>
    </submittedName>
</protein>
<accession>A3ZSL6</accession>
<gene>
    <name evidence="1" type="ORF">DSM3645_15060</name>
</gene>
<dbReference type="HOGENOM" id="CLU_182802_0_0_0"/>
<dbReference type="EMBL" id="AANZ01000008">
    <property type="protein sequence ID" value="EAQ80676.1"/>
    <property type="molecule type" value="Genomic_DNA"/>
</dbReference>
<evidence type="ECO:0000313" key="2">
    <source>
        <dbReference type="Proteomes" id="UP000004358"/>
    </source>
</evidence>
<evidence type="ECO:0000313" key="1">
    <source>
        <dbReference type="EMBL" id="EAQ80676.1"/>
    </source>
</evidence>
<dbReference type="eggNOG" id="ENOG50332JP">
    <property type="taxonomic scope" value="Bacteria"/>
</dbReference>
<dbReference type="STRING" id="314230.DSM3645_15060"/>
<dbReference type="AlphaFoldDB" id="A3ZSL6"/>
<proteinExistence type="predicted"/>
<comment type="caution">
    <text evidence="1">The sequence shown here is derived from an EMBL/GenBank/DDBJ whole genome shotgun (WGS) entry which is preliminary data.</text>
</comment>
<organism evidence="1 2">
    <name type="scientific">Blastopirellula marina DSM 3645</name>
    <dbReference type="NCBI Taxonomy" id="314230"/>
    <lineage>
        <taxon>Bacteria</taxon>
        <taxon>Pseudomonadati</taxon>
        <taxon>Planctomycetota</taxon>
        <taxon>Planctomycetia</taxon>
        <taxon>Pirellulales</taxon>
        <taxon>Pirellulaceae</taxon>
        <taxon>Blastopirellula</taxon>
    </lineage>
</organism>
<dbReference type="Proteomes" id="UP000004358">
    <property type="component" value="Unassembled WGS sequence"/>
</dbReference>
<name>A3ZSL6_9BACT</name>
<sequence>MERDMQIIIKPNGTVRCLYDEVIDLRALGRLAIARGSHVEPEADSSWVVDLAPVNGPHLGPFSQRSEALTAERIWLEANWLSVDT</sequence>